<evidence type="ECO:0008006" key="9">
    <source>
        <dbReference type="Google" id="ProtNLM"/>
    </source>
</evidence>
<protein>
    <recommendedName>
        <fullName evidence="9">NB-ARC domain-containing protein</fullName>
    </recommendedName>
</protein>
<evidence type="ECO:0000256" key="1">
    <source>
        <dbReference type="ARBA" id="ARBA00022737"/>
    </source>
</evidence>
<dbReference type="InterPro" id="IPR055414">
    <property type="entry name" value="LRR_R13L4/SHOC2-like"/>
</dbReference>
<feature type="region of interest" description="Disordered" evidence="3">
    <location>
        <begin position="135"/>
        <end position="154"/>
    </location>
</feature>
<dbReference type="GO" id="GO:0043531">
    <property type="term" value="F:ADP binding"/>
    <property type="evidence" value="ECO:0007669"/>
    <property type="project" value="InterPro"/>
</dbReference>
<reference evidence="7" key="1">
    <citation type="submission" date="2020-05" db="EMBL/GenBank/DDBJ databases">
        <title>WGS assembly of Corymbia citriodora subspecies variegata.</title>
        <authorList>
            <person name="Barry K."/>
            <person name="Hundley H."/>
            <person name="Shu S."/>
            <person name="Jenkins J."/>
            <person name="Grimwood J."/>
            <person name="Baten A."/>
        </authorList>
    </citation>
    <scope>NUCLEOTIDE SEQUENCE</scope>
    <source>
        <strain evidence="7">CV2-018</strain>
    </source>
</reference>
<evidence type="ECO:0000313" key="7">
    <source>
        <dbReference type="EMBL" id="KAF7851733.1"/>
    </source>
</evidence>
<evidence type="ECO:0000259" key="4">
    <source>
        <dbReference type="Pfam" id="PF00931"/>
    </source>
</evidence>
<dbReference type="InterPro" id="IPR032675">
    <property type="entry name" value="LRR_dom_sf"/>
</dbReference>
<keyword evidence="1" id="KW-0677">Repeat</keyword>
<feature type="domain" description="NB-ARC" evidence="4">
    <location>
        <begin position="166"/>
        <end position="336"/>
    </location>
</feature>
<evidence type="ECO:0000259" key="6">
    <source>
        <dbReference type="Pfam" id="PF23598"/>
    </source>
</evidence>
<gene>
    <name evidence="7" type="ORF">BT93_L2925</name>
</gene>
<feature type="domain" description="Disease resistance R13L4/SHOC-2-like LRR" evidence="6">
    <location>
        <begin position="567"/>
        <end position="885"/>
    </location>
</feature>
<dbReference type="Gene3D" id="3.80.10.10">
    <property type="entry name" value="Ribonuclease Inhibitor"/>
    <property type="match status" value="2"/>
</dbReference>
<dbReference type="Pfam" id="PF23559">
    <property type="entry name" value="WHD_DRP"/>
    <property type="match status" value="1"/>
</dbReference>
<sequence>MADTEVAVALAIDRLRDLLSKSEVIITYQKITDQIPVSISNLQGIINTRRHAYLNQRAQNCEKSLLLLARSTEKIAEEFLDRMLRDHMSKPQIVRFFSGMNRVCAREKMAEEFMAKVKLPIQQLKLSWPAAENGLQDNERASSSSSSQRNRENMRQRVEYDIAGRDQSVDLLLAGLINPDPPLRVIAVVGEQHCGKTALVRSVFNMLQIKHHFDCRAWVSVLGLGAESDWMKNLLVQILIQMPARDQLKDLKHKKKEELVDMVYQLLMEKRYLIVLDNWGDATLINDFLRPFVDSNNGSRVIVTSTDEDMQEQVDPWTHKLPLCPEFTNEECEELLLASFNGGQKSTDRIKELMKPILEKCNHSPPAISLLGGLFSAAEVNNFEALVDQLGNCPTVNDFVRLSFDELPYMMKPCILYMALFPKESEVPTRRLFREWAAEGLLAEAAEESMSAEDCFHELERRNLIRVVRRKPDRSARTCRVPAFLHEFFRQKAEDLGLLQIQYSSDSLAEQNAPNQQNQAQNTATGHYDYKVRCLQSFASFNTCKPGTQAREIEVLESRILDGRPNLLRVLDLEGVYKPVLPEKFGNILSNLRYLGLRWTALDSIPESVGNLLLLETLDLKHTNITKVTSAIWNAKNLRHLYLSEASFDKSIQRHISSGESLNTKLETLWGLFIETADSPMLKVLKKLRSLKKLGVTCRPGAVKAVTECISELAHLESLRLRSRDLFGQPAILDLYKMKGLVLLSNLYLLGSLGPKQVLGSVLPRNLKTLTLSMSGCEDDPMPVLQHLNHLIDLRLLARSCSTIQLCCEAGFPKLRFLKIWMLKKLHTLVVKKGAMCNLEELDIKQCKKLEKVIGLDHINSLKIVSLTRVKKDLANRVEVHQDTLVLKSSVESRSGSRSCRQAKMTVNIIAIVSSKVQEGQFGKFQSQEKVS</sequence>
<keyword evidence="8" id="KW-1185">Reference proteome</keyword>
<proteinExistence type="predicted"/>
<dbReference type="InterPro" id="IPR027417">
    <property type="entry name" value="P-loop_NTPase"/>
</dbReference>
<dbReference type="SUPFAM" id="SSF52540">
    <property type="entry name" value="P-loop containing nucleoside triphosphate hydrolases"/>
    <property type="match status" value="1"/>
</dbReference>
<dbReference type="AlphaFoldDB" id="A0A8T0CVT0"/>
<evidence type="ECO:0000259" key="5">
    <source>
        <dbReference type="Pfam" id="PF23559"/>
    </source>
</evidence>
<dbReference type="Pfam" id="PF00931">
    <property type="entry name" value="NB-ARC"/>
    <property type="match status" value="1"/>
</dbReference>
<dbReference type="Pfam" id="PF23598">
    <property type="entry name" value="LRR_14"/>
    <property type="match status" value="1"/>
</dbReference>
<dbReference type="Gene3D" id="1.10.10.10">
    <property type="entry name" value="Winged helix-like DNA-binding domain superfamily/Winged helix DNA-binding domain"/>
    <property type="match status" value="1"/>
</dbReference>
<dbReference type="Proteomes" id="UP000806378">
    <property type="component" value="Unassembled WGS sequence"/>
</dbReference>
<evidence type="ECO:0000313" key="8">
    <source>
        <dbReference type="Proteomes" id="UP000806378"/>
    </source>
</evidence>
<dbReference type="PANTHER" id="PTHR23155:SF955">
    <property type="entry name" value="AAA+ ATPASE DOMAIN-CONTAINING PROTEIN"/>
    <property type="match status" value="1"/>
</dbReference>
<evidence type="ECO:0000256" key="3">
    <source>
        <dbReference type="SAM" id="MobiDB-lite"/>
    </source>
</evidence>
<dbReference type="PANTHER" id="PTHR23155">
    <property type="entry name" value="DISEASE RESISTANCE PROTEIN RP"/>
    <property type="match status" value="1"/>
</dbReference>
<organism evidence="7 8">
    <name type="scientific">Corymbia citriodora subsp. variegata</name>
    <dbReference type="NCBI Taxonomy" id="360336"/>
    <lineage>
        <taxon>Eukaryota</taxon>
        <taxon>Viridiplantae</taxon>
        <taxon>Streptophyta</taxon>
        <taxon>Embryophyta</taxon>
        <taxon>Tracheophyta</taxon>
        <taxon>Spermatophyta</taxon>
        <taxon>Magnoliopsida</taxon>
        <taxon>eudicotyledons</taxon>
        <taxon>Gunneridae</taxon>
        <taxon>Pentapetalae</taxon>
        <taxon>rosids</taxon>
        <taxon>malvids</taxon>
        <taxon>Myrtales</taxon>
        <taxon>Myrtaceae</taxon>
        <taxon>Myrtoideae</taxon>
        <taxon>Eucalypteae</taxon>
        <taxon>Corymbia</taxon>
    </lineage>
</organism>
<evidence type="ECO:0000256" key="2">
    <source>
        <dbReference type="ARBA" id="ARBA00022821"/>
    </source>
</evidence>
<dbReference type="OrthoDB" id="611536at2759"/>
<keyword evidence="2" id="KW-0611">Plant defense</keyword>
<dbReference type="InterPro" id="IPR044974">
    <property type="entry name" value="Disease_R_plants"/>
</dbReference>
<dbReference type="InterPro" id="IPR036388">
    <property type="entry name" value="WH-like_DNA-bd_sf"/>
</dbReference>
<dbReference type="PRINTS" id="PR00364">
    <property type="entry name" value="DISEASERSIST"/>
</dbReference>
<dbReference type="InterPro" id="IPR058922">
    <property type="entry name" value="WHD_DRP"/>
</dbReference>
<name>A0A8T0CVT0_CORYI</name>
<comment type="caution">
    <text evidence="7">The sequence shown here is derived from an EMBL/GenBank/DDBJ whole genome shotgun (WGS) entry which is preliminary data.</text>
</comment>
<dbReference type="InterPro" id="IPR002182">
    <property type="entry name" value="NB-ARC"/>
</dbReference>
<dbReference type="Gene3D" id="3.40.50.300">
    <property type="entry name" value="P-loop containing nucleotide triphosphate hydrolases"/>
    <property type="match status" value="1"/>
</dbReference>
<accession>A0A8T0CVT0</accession>
<dbReference type="EMBL" id="MU089526">
    <property type="protein sequence ID" value="KAF7851733.1"/>
    <property type="molecule type" value="Genomic_DNA"/>
</dbReference>
<dbReference type="Gramene" id="rna-gnl|WGS:JABURB|Cocit.L2925.1">
    <property type="protein sequence ID" value="cds-KAF7851733.1"/>
    <property type="gene ID" value="gene-BT93_L2925"/>
</dbReference>
<feature type="domain" description="Disease resistance protein winged helix" evidence="5">
    <location>
        <begin position="420"/>
        <end position="488"/>
    </location>
</feature>
<dbReference type="SUPFAM" id="SSF52058">
    <property type="entry name" value="L domain-like"/>
    <property type="match status" value="1"/>
</dbReference>
<dbReference type="GO" id="GO:0098542">
    <property type="term" value="P:defense response to other organism"/>
    <property type="evidence" value="ECO:0007669"/>
    <property type="project" value="TreeGrafter"/>
</dbReference>